<accession>A0A453QQJ7</accession>
<dbReference type="Proteomes" id="UP000015105">
    <property type="component" value="Chromosome 7D"/>
</dbReference>
<reference evidence="1" key="3">
    <citation type="journal article" date="2017" name="Nature">
        <title>Genome sequence of the progenitor of the wheat D genome Aegilops tauschii.</title>
        <authorList>
            <person name="Luo M.C."/>
            <person name="Gu Y.Q."/>
            <person name="Puiu D."/>
            <person name="Wang H."/>
            <person name="Twardziok S.O."/>
            <person name="Deal K.R."/>
            <person name="Huo N."/>
            <person name="Zhu T."/>
            <person name="Wang L."/>
            <person name="Wang Y."/>
            <person name="McGuire P.E."/>
            <person name="Liu S."/>
            <person name="Long H."/>
            <person name="Ramasamy R.K."/>
            <person name="Rodriguez J.C."/>
            <person name="Van S.L."/>
            <person name="Yuan L."/>
            <person name="Wang Z."/>
            <person name="Xia Z."/>
            <person name="Xiao L."/>
            <person name="Anderson O.D."/>
            <person name="Ouyang S."/>
            <person name="Liang Y."/>
            <person name="Zimin A.V."/>
            <person name="Pertea G."/>
            <person name="Qi P."/>
            <person name="Bennetzen J.L."/>
            <person name="Dai X."/>
            <person name="Dawson M.W."/>
            <person name="Muller H.G."/>
            <person name="Kugler K."/>
            <person name="Rivarola-Duarte L."/>
            <person name="Spannagl M."/>
            <person name="Mayer K.F.X."/>
            <person name="Lu F.H."/>
            <person name="Bevan M.W."/>
            <person name="Leroy P."/>
            <person name="Li P."/>
            <person name="You F.M."/>
            <person name="Sun Q."/>
            <person name="Liu Z."/>
            <person name="Lyons E."/>
            <person name="Wicker T."/>
            <person name="Salzberg S.L."/>
            <person name="Devos K.M."/>
            <person name="Dvorak J."/>
        </authorList>
    </citation>
    <scope>NUCLEOTIDE SEQUENCE [LARGE SCALE GENOMIC DNA]</scope>
    <source>
        <strain evidence="1">cv. AL8/78</strain>
    </source>
</reference>
<keyword evidence="2" id="KW-1185">Reference proteome</keyword>
<reference evidence="2" key="2">
    <citation type="journal article" date="2017" name="Nat. Plants">
        <title>The Aegilops tauschii genome reveals multiple impacts of transposons.</title>
        <authorList>
            <person name="Zhao G."/>
            <person name="Zou C."/>
            <person name="Li K."/>
            <person name="Wang K."/>
            <person name="Li T."/>
            <person name="Gao L."/>
            <person name="Zhang X."/>
            <person name="Wang H."/>
            <person name="Yang Z."/>
            <person name="Liu X."/>
            <person name="Jiang W."/>
            <person name="Mao L."/>
            <person name="Kong X."/>
            <person name="Jiao Y."/>
            <person name="Jia J."/>
        </authorList>
    </citation>
    <scope>NUCLEOTIDE SEQUENCE [LARGE SCALE GENOMIC DNA]</scope>
    <source>
        <strain evidence="2">cv. AL8/78</strain>
    </source>
</reference>
<reference evidence="1" key="5">
    <citation type="journal article" date="2021" name="G3 (Bethesda)">
        <title>Aegilops tauschii genome assembly Aet v5.0 features greater sequence contiguity and improved annotation.</title>
        <authorList>
            <person name="Wang L."/>
            <person name="Zhu T."/>
            <person name="Rodriguez J.C."/>
            <person name="Deal K.R."/>
            <person name="Dubcovsky J."/>
            <person name="McGuire P.E."/>
            <person name="Lux T."/>
            <person name="Spannagl M."/>
            <person name="Mayer K.F.X."/>
            <person name="Baldrich P."/>
            <person name="Meyers B.C."/>
            <person name="Huo N."/>
            <person name="Gu Y.Q."/>
            <person name="Zhou H."/>
            <person name="Devos K.M."/>
            <person name="Bennetzen J.L."/>
            <person name="Unver T."/>
            <person name="Budak H."/>
            <person name="Gulick P.J."/>
            <person name="Galiba G."/>
            <person name="Kalapos B."/>
            <person name="Nelson D.R."/>
            <person name="Li P."/>
            <person name="You F.M."/>
            <person name="Luo M.C."/>
            <person name="Dvorak J."/>
        </authorList>
    </citation>
    <scope>NUCLEOTIDE SEQUENCE [LARGE SCALE GENOMIC DNA]</scope>
    <source>
        <strain evidence="1">cv. AL8/78</strain>
    </source>
</reference>
<organism evidence="1 2">
    <name type="scientific">Aegilops tauschii subsp. strangulata</name>
    <name type="common">Goatgrass</name>
    <dbReference type="NCBI Taxonomy" id="200361"/>
    <lineage>
        <taxon>Eukaryota</taxon>
        <taxon>Viridiplantae</taxon>
        <taxon>Streptophyta</taxon>
        <taxon>Embryophyta</taxon>
        <taxon>Tracheophyta</taxon>
        <taxon>Spermatophyta</taxon>
        <taxon>Magnoliopsida</taxon>
        <taxon>Liliopsida</taxon>
        <taxon>Poales</taxon>
        <taxon>Poaceae</taxon>
        <taxon>BOP clade</taxon>
        <taxon>Pooideae</taxon>
        <taxon>Triticodae</taxon>
        <taxon>Triticeae</taxon>
        <taxon>Triticinae</taxon>
        <taxon>Aegilops</taxon>
    </lineage>
</organism>
<dbReference type="EnsemblPlants" id="AET7Gv20281300.7">
    <property type="protein sequence ID" value="AET7Gv20281300.7"/>
    <property type="gene ID" value="AET7Gv20281300"/>
</dbReference>
<sequence>GPWYRVSSKPAEAAQKLLLGYCSRLEYVNQISTLSCASRSMRMNNTTSSTACNSVNSIFSPCVDD</sequence>
<evidence type="ECO:0000313" key="1">
    <source>
        <dbReference type="EnsemblPlants" id="AET7Gv20281300.7"/>
    </source>
</evidence>
<proteinExistence type="predicted"/>
<reference evidence="2" key="1">
    <citation type="journal article" date="2014" name="Science">
        <title>Ancient hybridizations among the ancestral genomes of bread wheat.</title>
        <authorList>
            <consortium name="International Wheat Genome Sequencing Consortium,"/>
            <person name="Marcussen T."/>
            <person name="Sandve S.R."/>
            <person name="Heier L."/>
            <person name="Spannagl M."/>
            <person name="Pfeifer M."/>
            <person name="Jakobsen K.S."/>
            <person name="Wulff B.B."/>
            <person name="Steuernagel B."/>
            <person name="Mayer K.F."/>
            <person name="Olsen O.A."/>
        </authorList>
    </citation>
    <scope>NUCLEOTIDE SEQUENCE [LARGE SCALE GENOMIC DNA]</scope>
    <source>
        <strain evidence="2">cv. AL8/78</strain>
    </source>
</reference>
<dbReference type="Gramene" id="AET7Gv20281300.7">
    <property type="protein sequence ID" value="AET7Gv20281300.7"/>
    <property type="gene ID" value="AET7Gv20281300"/>
</dbReference>
<evidence type="ECO:0000313" key="2">
    <source>
        <dbReference type="Proteomes" id="UP000015105"/>
    </source>
</evidence>
<reference evidence="1" key="4">
    <citation type="submission" date="2019-03" db="UniProtKB">
        <authorList>
            <consortium name="EnsemblPlants"/>
        </authorList>
    </citation>
    <scope>IDENTIFICATION</scope>
</reference>
<protein>
    <submittedName>
        <fullName evidence="1">Uncharacterized protein</fullName>
    </submittedName>
</protein>
<dbReference type="AlphaFoldDB" id="A0A453QQJ7"/>
<name>A0A453QQJ7_AEGTS</name>